<dbReference type="RefSeq" id="WP_169365219.1">
    <property type="nucleotide sequence ID" value="NZ_JAAVJL010000002.1"/>
</dbReference>
<dbReference type="SUPFAM" id="SSF55811">
    <property type="entry name" value="Nudix"/>
    <property type="match status" value="1"/>
</dbReference>
<name>A0ABX1LUI2_9CYAN</name>
<dbReference type="InterPro" id="IPR015797">
    <property type="entry name" value="NUDIX_hydrolase-like_dom_sf"/>
</dbReference>
<proteinExistence type="predicted"/>
<dbReference type="InterPro" id="IPR000086">
    <property type="entry name" value="NUDIX_hydrolase_dom"/>
</dbReference>
<evidence type="ECO:0000313" key="3">
    <source>
        <dbReference type="EMBL" id="NMF59822.1"/>
    </source>
</evidence>
<feature type="domain" description="Nudix hydrolase" evidence="2">
    <location>
        <begin position="1"/>
        <end position="136"/>
    </location>
</feature>
<sequence>MRLVAIAILQYQDKFLMQLRDDIPTIVHPGVWTMFGGHLEAGENPDLGICRELQEEIGYIPKQISFFRSYLGDQVQRYVFYGVLDVGLDQLELNEGWDMDFLSAAEIAGGSHYSQRALQERPLAPSHQQIMLDFLSSSESRINML</sequence>
<dbReference type="CDD" id="cd18882">
    <property type="entry name" value="NUDIX_Hydrolase"/>
    <property type="match status" value="1"/>
</dbReference>
<reference evidence="3 4" key="1">
    <citation type="submission" date="2020-03" db="EMBL/GenBank/DDBJ databases">
        <title>Draft Genome Sequence of 2-Methylisoborneol Producing Pseudanabaena yagii Strain GIHE-NHR1 Isolated from North Han River in South Korea.</title>
        <authorList>
            <person name="Jeong J."/>
        </authorList>
    </citation>
    <scope>NUCLEOTIDE SEQUENCE [LARGE SCALE GENOMIC DNA]</scope>
    <source>
        <strain evidence="3 4">GIHE-NHR1</strain>
    </source>
</reference>
<protein>
    <submittedName>
        <fullName evidence="3">NUDIX domain-containing protein</fullName>
    </submittedName>
</protein>
<evidence type="ECO:0000313" key="4">
    <source>
        <dbReference type="Proteomes" id="UP000738376"/>
    </source>
</evidence>
<keyword evidence="1" id="KW-0378">Hydrolase</keyword>
<evidence type="ECO:0000259" key="2">
    <source>
        <dbReference type="PROSITE" id="PS51462"/>
    </source>
</evidence>
<dbReference type="Proteomes" id="UP000738376">
    <property type="component" value="Unassembled WGS sequence"/>
</dbReference>
<dbReference type="Gene3D" id="3.90.79.10">
    <property type="entry name" value="Nucleoside Triphosphate Pyrophosphohydrolase"/>
    <property type="match status" value="1"/>
</dbReference>
<evidence type="ECO:0000256" key="1">
    <source>
        <dbReference type="ARBA" id="ARBA00022801"/>
    </source>
</evidence>
<dbReference type="Pfam" id="PF00293">
    <property type="entry name" value="NUDIX"/>
    <property type="match status" value="1"/>
</dbReference>
<dbReference type="InterPro" id="IPR020084">
    <property type="entry name" value="NUDIX_hydrolase_CS"/>
</dbReference>
<dbReference type="EMBL" id="JAAVJL010000002">
    <property type="protein sequence ID" value="NMF59822.1"/>
    <property type="molecule type" value="Genomic_DNA"/>
</dbReference>
<comment type="caution">
    <text evidence="3">The sequence shown here is derived from an EMBL/GenBank/DDBJ whole genome shotgun (WGS) entry which is preliminary data.</text>
</comment>
<keyword evidence="4" id="KW-1185">Reference proteome</keyword>
<dbReference type="PROSITE" id="PS00893">
    <property type="entry name" value="NUDIX_BOX"/>
    <property type="match status" value="1"/>
</dbReference>
<accession>A0ABX1LUI2</accession>
<dbReference type="PROSITE" id="PS51462">
    <property type="entry name" value="NUDIX"/>
    <property type="match status" value="1"/>
</dbReference>
<gene>
    <name evidence="3" type="ORF">HC246_17800</name>
</gene>
<organism evidence="3 4">
    <name type="scientific">Pseudanabaena yagii GIHE-NHR1</name>
    <dbReference type="NCBI Taxonomy" id="2722753"/>
    <lineage>
        <taxon>Bacteria</taxon>
        <taxon>Bacillati</taxon>
        <taxon>Cyanobacteriota</taxon>
        <taxon>Cyanophyceae</taxon>
        <taxon>Pseudanabaenales</taxon>
        <taxon>Pseudanabaenaceae</taxon>
        <taxon>Pseudanabaena</taxon>
        <taxon>Pseudanabaena yagii</taxon>
    </lineage>
</organism>